<organism evidence="2 3">
    <name type="scientific">Symbiobacterium thermophilum</name>
    <dbReference type="NCBI Taxonomy" id="2734"/>
    <lineage>
        <taxon>Bacteria</taxon>
        <taxon>Bacillati</taxon>
        <taxon>Bacillota</taxon>
        <taxon>Clostridia</taxon>
        <taxon>Eubacteriales</taxon>
        <taxon>Symbiobacteriaceae</taxon>
        <taxon>Symbiobacterium</taxon>
    </lineage>
</organism>
<gene>
    <name evidence="2" type="ORF">CWE10_17915</name>
</gene>
<comment type="caution">
    <text evidence="2">The sequence shown here is derived from an EMBL/GenBank/DDBJ whole genome shotgun (WGS) entry which is preliminary data.</text>
</comment>
<accession>A0A953LLC8</accession>
<evidence type="ECO:0000313" key="2">
    <source>
        <dbReference type="EMBL" id="MBY6278017.1"/>
    </source>
</evidence>
<dbReference type="RefSeq" id="WP_273381448.1">
    <property type="nucleotide sequence ID" value="NZ_PIUK01000310.1"/>
</dbReference>
<proteinExistence type="predicted"/>
<protein>
    <submittedName>
        <fullName evidence="2">Uncharacterized protein</fullName>
    </submittedName>
</protein>
<reference evidence="2" key="1">
    <citation type="submission" date="2017-11" db="EMBL/GenBank/DDBJ databases">
        <title>Three new genomes from thermophilic consortium.</title>
        <authorList>
            <person name="Quaggio R."/>
            <person name="Amgarten D."/>
            <person name="Setubal J.C."/>
        </authorList>
    </citation>
    <scope>NUCLEOTIDE SEQUENCE</scope>
    <source>
        <strain evidence="2">ZCTH01-B2</strain>
    </source>
</reference>
<evidence type="ECO:0000256" key="1">
    <source>
        <dbReference type="SAM" id="MobiDB-lite"/>
    </source>
</evidence>
<evidence type="ECO:0000313" key="3">
    <source>
        <dbReference type="Proteomes" id="UP000732377"/>
    </source>
</evidence>
<name>A0A953LLC8_SYMTR</name>
<feature type="region of interest" description="Disordered" evidence="1">
    <location>
        <begin position="54"/>
        <end position="79"/>
    </location>
</feature>
<dbReference type="AlphaFoldDB" id="A0A953LLC8"/>
<dbReference type="EMBL" id="PIUK01000310">
    <property type="protein sequence ID" value="MBY6278017.1"/>
    <property type="molecule type" value="Genomic_DNA"/>
</dbReference>
<dbReference type="Proteomes" id="UP000732377">
    <property type="component" value="Unassembled WGS sequence"/>
</dbReference>
<sequence length="79" mass="9199">MPWDIGRLTPGELVAIVQARMEQGARERIELAWAVAALTRQKKLPRLEKLLKPEPRKRALRDPEEARREFEELKERLGG</sequence>